<evidence type="ECO:0000256" key="1">
    <source>
        <dbReference type="ARBA" id="ARBA00007177"/>
    </source>
</evidence>
<dbReference type="Pfam" id="PF01774">
    <property type="entry name" value="UreD"/>
    <property type="match status" value="1"/>
</dbReference>
<dbReference type="InterPro" id="IPR002669">
    <property type="entry name" value="UreD"/>
</dbReference>
<sequence>MPSPFPATTSSIPGKGHVHLTLLPPFTPTFSSLTYTYPLKLLPSVPHTISPPSTVAQPNETLFPSPPQTVPLVFLLTYGGGLVAGDHIDLSIRLDLRTRLTITTQGSTKIFKPSTFPPTTTRQDLSVHVSNHAALWIAPDPVQPFAGSLYAQKQIFNVESGGSVGFVDWVNEGRKARGERWAFEGWRGRNEIWEIYDNGLHKKRMLVRDAVALDGKDIQGRMDGMGVFGTTLLRGPLFRLMADFFVEEFKALPRIGGRNWASASDAVPKLTLKEEWRKKRLQREREDGVLWTACHVRGCTVIKFAAKEVEGAREWLGSMLREEGSVGREFGDGGLMFVR</sequence>
<dbReference type="HAMAP" id="MF_01384">
    <property type="entry name" value="UreD"/>
    <property type="match status" value="1"/>
</dbReference>
<reference evidence="3" key="1">
    <citation type="submission" date="2021-03" db="EMBL/GenBank/DDBJ databases">
        <authorList>
            <person name="Tagirdzhanova G."/>
        </authorList>
    </citation>
    <scope>NUCLEOTIDE SEQUENCE</scope>
</reference>
<comment type="caution">
    <text evidence="3">The sequence shown here is derived from an EMBL/GenBank/DDBJ whole genome shotgun (WGS) entry which is preliminary data.</text>
</comment>
<evidence type="ECO:0008006" key="5">
    <source>
        <dbReference type="Google" id="ProtNLM"/>
    </source>
</evidence>
<keyword evidence="4" id="KW-1185">Reference proteome</keyword>
<protein>
    <recommendedName>
        <fullName evidence="5">Urease accessory protein UreD</fullName>
    </recommendedName>
</protein>
<evidence type="ECO:0000313" key="3">
    <source>
        <dbReference type="EMBL" id="CAF9934699.1"/>
    </source>
</evidence>
<dbReference type="GO" id="GO:0016151">
    <property type="term" value="F:nickel cation binding"/>
    <property type="evidence" value="ECO:0007669"/>
    <property type="project" value="InterPro"/>
</dbReference>
<dbReference type="PANTHER" id="PTHR33643:SF1">
    <property type="entry name" value="UREASE ACCESSORY PROTEIN D"/>
    <property type="match status" value="1"/>
</dbReference>
<evidence type="ECO:0000313" key="4">
    <source>
        <dbReference type="Proteomes" id="UP000664203"/>
    </source>
</evidence>
<name>A0A8H3G167_9LECA</name>
<organism evidence="3 4">
    <name type="scientific">Alectoria fallacina</name>
    <dbReference type="NCBI Taxonomy" id="1903189"/>
    <lineage>
        <taxon>Eukaryota</taxon>
        <taxon>Fungi</taxon>
        <taxon>Dikarya</taxon>
        <taxon>Ascomycota</taxon>
        <taxon>Pezizomycotina</taxon>
        <taxon>Lecanoromycetes</taxon>
        <taxon>OSLEUM clade</taxon>
        <taxon>Lecanoromycetidae</taxon>
        <taxon>Lecanorales</taxon>
        <taxon>Lecanorineae</taxon>
        <taxon>Parmeliaceae</taxon>
        <taxon>Alectoria</taxon>
    </lineage>
</organism>
<keyword evidence="2" id="KW-0143">Chaperone</keyword>
<dbReference type="Proteomes" id="UP000664203">
    <property type="component" value="Unassembled WGS sequence"/>
</dbReference>
<dbReference type="OrthoDB" id="5550464at2759"/>
<accession>A0A8H3G167</accession>
<proteinExistence type="inferred from homology"/>
<evidence type="ECO:0000256" key="2">
    <source>
        <dbReference type="ARBA" id="ARBA00023186"/>
    </source>
</evidence>
<dbReference type="EMBL" id="CAJPDR010000386">
    <property type="protein sequence ID" value="CAF9934699.1"/>
    <property type="molecule type" value="Genomic_DNA"/>
</dbReference>
<comment type="similarity">
    <text evidence="1">Belongs to the UreD family.</text>
</comment>
<gene>
    <name evidence="3" type="ORF">ALECFALPRED_006066</name>
</gene>
<dbReference type="AlphaFoldDB" id="A0A8H3G167"/>
<dbReference type="PANTHER" id="PTHR33643">
    <property type="entry name" value="UREASE ACCESSORY PROTEIN D"/>
    <property type="match status" value="1"/>
</dbReference>